<dbReference type="InterPro" id="IPR011973">
    <property type="entry name" value="PaaD"/>
</dbReference>
<feature type="domain" description="Thioesterase" evidence="2">
    <location>
        <begin position="29"/>
        <end position="98"/>
    </location>
</feature>
<dbReference type="PANTHER" id="PTHR42856">
    <property type="entry name" value="ACYL-COENZYME A THIOESTERASE PAAI"/>
    <property type="match status" value="1"/>
</dbReference>
<dbReference type="GO" id="GO:0016289">
    <property type="term" value="F:acyl-CoA hydrolase activity"/>
    <property type="evidence" value="ECO:0007669"/>
    <property type="project" value="TreeGrafter"/>
</dbReference>
<organism evidence="3 4">
    <name type="scientific">Paraburkholderia phenoliruptrix</name>
    <dbReference type="NCBI Taxonomy" id="252970"/>
    <lineage>
        <taxon>Bacteria</taxon>
        <taxon>Pseudomonadati</taxon>
        <taxon>Pseudomonadota</taxon>
        <taxon>Betaproteobacteria</taxon>
        <taxon>Burkholderiales</taxon>
        <taxon>Burkholderiaceae</taxon>
        <taxon>Paraburkholderia</taxon>
    </lineage>
</organism>
<dbReference type="CDD" id="cd03443">
    <property type="entry name" value="PaaI_thioesterase"/>
    <property type="match status" value="1"/>
</dbReference>
<proteinExistence type="predicted"/>
<gene>
    <name evidence="3" type="primary">paaI_1</name>
    <name evidence="3" type="ORF">LMG9964_02212</name>
</gene>
<evidence type="ECO:0000256" key="1">
    <source>
        <dbReference type="ARBA" id="ARBA00022801"/>
    </source>
</evidence>
<accession>A0A6J5K3M4</accession>
<dbReference type="Gene3D" id="3.10.129.10">
    <property type="entry name" value="Hotdog Thioesterase"/>
    <property type="match status" value="1"/>
</dbReference>
<dbReference type="NCBIfam" id="TIGR02286">
    <property type="entry name" value="PaaD"/>
    <property type="match status" value="1"/>
</dbReference>
<evidence type="ECO:0000259" key="2">
    <source>
        <dbReference type="Pfam" id="PF03061"/>
    </source>
</evidence>
<sequence>MLGLELLEARAGYARSRMVVRPEFLNGHEVCHGGIIFTLADSTFGIACNSYNINTVGASCSIEYLRPVRSDEVLIAEAIEQARAGRSGIYDVKVTNKACEIVAMFRGKSMQIQGTLIPL</sequence>
<keyword evidence="1 3" id="KW-0378">Hydrolase</keyword>
<evidence type="ECO:0000313" key="3">
    <source>
        <dbReference type="EMBL" id="CAB4048571.1"/>
    </source>
</evidence>
<name>A0A6J5K3M4_9BURK</name>
<dbReference type="EC" id="3.1.2.-" evidence="3"/>
<dbReference type="NCBIfam" id="TIGR00369">
    <property type="entry name" value="unchar_dom_1"/>
    <property type="match status" value="1"/>
</dbReference>
<dbReference type="Pfam" id="PF03061">
    <property type="entry name" value="4HBT"/>
    <property type="match status" value="1"/>
</dbReference>
<protein>
    <submittedName>
        <fullName evidence="3">Acyl-coenzyme A thioesterase PaaI</fullName>
        <ecNumber evidence="3">3.1.2.-</ecNumber>
    </submittedName>
</protein>
<dbReference type="SUPFAM" id="SSF54637">
    <property type="entry name" value="Thioesterase/thiol ester dehydrase-isomerase"/>
    <property type="match status" value="1"/>
</dbReference>
<dbReference type="InterPro" id="IPR003736">
    <property type="entry name" value="PAAI_dom"/>
</dbReference>
<evidence type="ECO:0000313" key="4">
    <source>
        <dbReference type="Proteomes" id="UP000494102"/>
    </source>
</evidence>
<dbReference type="EMBL" id="CADILN010000002">
    <property type="protein sequence ID" value="CAB4048571.1"/>
    <property type="molecule type" value="Genomic_DNA"/>
</dbReference>
<dbReference type="PANTHER" id="PTHR42856:SF1">
    <property type="entry name" value="ACYL-COENZYME A THIOESTERASE PAAI"/>
    <property type="match status" value="1"/>
</dbReference>
<dbReference type="InterPro" id="IPR029069">
    <property type="entry name" value="HotDog_dom_sf"/>
</dbReference>
<dbReference type="InterPro" id="IPR006683">
    <property type="entry name" value="Thioestr_dom"/>
</dbReference>
<dbReference type="InterPro" id="IPR052723">
    <property type="entry name" value="Acyl-CoA_thioesterase_PaaI"/>
</dbReference>
<dbReference type="AlphaFoldDB" id="A0A6J5K3M4"/>
<reference evidence="3 4" key="1">
    <citation type="submission" date="2020-04" db="EMBL/GenBank/DDBJ databases">
        <authorList>
            <person name="De Canck E."/>
        </authorList>
    </citation>
    <scope>NUCLEOTIDE SEQUENCE [LARGE SCALE GENOMIC DNA]</scope>
    <source>
        <strain evidence="3 4">LMG 9964</strain>
    </source>
</reference>
<dbReference type="Proteomes" id="UP000494102">
    <property type="component" value="Unassembled WGS sequence"/>
</dbReference>